<dbReference type="OrthoDB" id="682663at2759"/>
<accession>A0A8T2RRK7</accession>
<sequence>MTIQLKIGLEQLQQALPGLSSKTGEWAGSLKSNEVPYDPVQQDIEVKPLQQQYTSLRDLIMESPTKRGSVKGHEVEWCDVTELKFKDNLLKLAARAYLQPMYKESTPEAHFLLQCWMTFAARNRALIADIVESVQKQADACVKFLRSQAVTLMQWFMPKQHVGSLAANLN</sequence>
<name>A0A8T2RRK7_CERRI</name>
<reference evidence="1" key="1">
    <citation type="submission" date="2021-08" db="EMBL/GenBank/DDBJ databases">
        <title>WGS assembly of Ceratopteris richardii.</title>
        <authorList>
            <person name="Marchant D.B."/>
            <person name="Chen G."/>
            <person name="Jenkins J."/>
            <person name="Shu S."/>
            <person name="Leebens-Mack J."/>
            <person name="Grimwood J."/>
            <person name="Schmutz J."/>
            <person name="Soltis P."/>
            <person name="Soltis D."/>
            <person name="Chen Z.-H."/>
        </authorList>
    </citation>
    <scope>NUCLEOTIDE SEQUENCE</scope>
    <source>
        <strain evidence="1">Whitten #5841</strain>
        <tissue evidence="1">Leaf</tissue>
    </source>
</reference>
<keyword evidence="2" id="KW-1185">Reference proteome</keyword>
<comment type="caution">
    <text evidence="1">The sequence shown here is derived from an EMBL/GenBank/DDBJ whole genome shotgun (WGS) entry which is preliminary data.</text>
</comment>
<proteinExistence type="predicted"/>
<dbReference type="AlphaFoldDB" id="A0A8T2RRK7"/>
<evidence type="ECO:0000313" key="1">
    <source>
        <dbReference type="EMBL" id="KAH7299062.1"/>
    </source>
</evidence>
<gene>
    <name evidence="1" type="ORF">KP509_25G071200</name>
</gene>
<dbReference type="Proteomes" id="UP000825935">
    <property type="component" value="Chromosome 25"/>
</dbReference>
<protein>
    <submittedName>
        <fullName evidence="1">Uncharacterized protein</fullName>
    </submittedName>
</protein>
<evidence type="ECO:0000313" key="2">
    <source>
        <dbReference type="Proteomes" id="UP000825935"/>
    </source>
</evidence>
<dbReference type="EMBL" id="CM035430">
    <property type="protein sequence ID" value="KAH7299062.1"/>
    <property type="molecule type" value="Genomic_DNA"/>
</dbReference>
<dbReference type="PANTHER" id="PTHR34569:SF2">
    <property type="entry name" value="EXPRESSED PROTEIN"/>
    <property type="match status" value="1"/>
</dbReference>
<organism evidence="1 2">
    <name type="scientific">Ceratopteris richardii</name>
    <name type="common">Triangle waterfern</name>
    <dbReference type="NCBI Taxonomy" id="49495"/>
    <lineage>
        <taxon>Eukaryota</taxon>
        <taxon>Viridiplantae</taxon>
        <taxon>Streptophyta</taxon>
        <taxon>Embryophyta</taxon>
        <taxon>Tracheophyta</taxon>
        <taxon>Polypodiopsida</taxon>
        <taxon>Polypodiidae</taxon>
        <taxon>Polypodiales</taxon>
        <taxon>Pteridineae</taxon>
        <taxon>Pteridaceae</taxon>
        <taxon>Parkerioideae</taxon>
        <taxon>Ceratopteris</taxon>
    </lineage>
</organism>
<dbReference type="OMA" id="PRREANW"/>
<dbReference type="PANTHER" id="PTHR34569">
    <property type="entry name" value="EXPRESSED PROTEIN"/>
    <property type="match status" value="1"/>
</dbReference>
<dbReference type="EMBL" id="CM035430">
    <property type="protein sequence ID" value="KAH7299061.1"/>
    <property type="molecule type" value="Genomic_DNA"/>
</dbReference>